<gene>
    <name evidence="1" type="ORF">UFOVP385_19</name>
</gene>
<dbReference type="InterPro" id="IPR013324">
    <property type="entry name" value="RNA_pol_sigma_r3/r4-like"/>
</dbReference>
<sequence>MGNEVTGSVAEECTKRLEALYRQSHTWLLQVSFNICKKREESEDLVMELYEYLHNKQNVKIFYDNSYNLIYCMHFIKHRWINKTKKLNRIQYQENIYNDDPAEEYDLDKDVGIMKAYDEVMNEIQNLKKTKHFAPAMIYEIYWTSDDTLQEVADKIGISKSTTFIAIKKIRKHLKGIIKNPFID</sequence>
<dbReference type="EMBL" id="LR798316">
    <property type="protein sequence ID" value="CAB5223263.1"/>
    <property type="molecule type" value="Genomic_DNA"/>
</dbReference>
<dbReference type="SUPFAM" id="SSF88659">
    <property type="entry name" value="Sigma3 and sigma4 domains of RNA polymerase sigma factors"/>
    <property type="match status" value="1"/>
</dbReference>
<reference evidence="1" key="1">
    <citation type="submission" date="2020-05" db="EMBL/GenBank/DDBJ databases">
        <authorList>
            <person name="Chiriac C."/>
            <person name="Salcher M."/>
            <person name="Ghai R."/>
            <person name="Kavagutti S V."/>
        </authorList>
    </citation>
    <scope>NUCLEOTIDE SEQUENCE</scope>
</reference>
<evidence type="ECO:0008006" key="2">
    <source>
        <dbReference type="Google" id="ProtNLM"/>
    </source>
</evidence>
<proteinExistence type="predicted"/>
<name>A0A6J7X7J4_9CAUD</name>
<protein>
    <recommendedName>
        <fullName evidence="2">Sigma-70 family RNA polymerase sigma factor</fullName>
    </recommendedName>
</protein>
<evidence type="ECO:0000313" key="1">
    <source>
        <dbReference type="EMBL" id="CAB5223263.1"/>
    </source>
</evidence>
<organism evidence="1">
    <name type="scientific">uncultured Caudovirales phage</name>
    <dbReference type="NCBI Taxonomy" id="2100421"/>
    <lineage>
        <taxon>Viruses</taxon>
        <taxon>Duplodnaviria</taxon>
        <taxon>Heunggongvirae</taxon>
        <taxon>Uroviricota</taxon>
        <taxon>Caudoviricetes</taxon>
        <taxon>Peduoviridae</taxon>
        <taxon>Maltschvirus</taxon>
        <taxon>Maltschvirus maltsch</taxon>
    </lineage>
</organism>
<accession>A0A6J7X7J4</accession>